<dbReference type="InterPro" id="IPR013078">
    <property type="entry name" value="His_Pase_superF_clade-1"/>
</dbReference>
<name>A0ABS2RKK8_9ACTN</name>
<sequence>MTTLHLIRHARPAIDPAVRPSDWSLAAESEGIAALRDSRVLPTPARWFSSPEPKAQQTARLLVDGTVEVVNSLREAARDSWFEDPTELDRAVEDYLVKGTVPDGAGWEPRVDVALRIVDTALGVLAAFPDEDSVLVGHGIAFTLLVGALTGTPPDVAAWRSLRMPDHCALALRAEDAFEVVSPWGAWAAG</sequence>
<evidence type="ECO:0000313" key="2">
    <source>
        <dbReference type="Proteomes" id="UP000704762"/>
    </source>
</evidence>
<keyword evidence="2" id="KW-1185">Reference proteome</keyword>
<protein>
    <submittedName>
        <fullName evidence="1">Broad specificity phosphatase PhoE</fullName>
    </submittedName>
</protein>
<dbReference type="SUPFAM" id="SSF53254">
    <property type="entry name" value="Phosphoglycerate mutase-like"/>
    <property type="match status" value="1"/>
</dbReference>
<accession>A0ABS2RKK8</accession>
<gene>
    <name evidence="1" type="ORF">JOE57_002174</name>
</gene>
<dbReference type="RefSeq" id="WP_204917884.1">
    <property type="nucleotide sequence ID" value="NZ_BAAAQP010000001.1"/>
</dbReference>
<comment type="caution">
    <text evidence="1">The sequence shown here is derived from an EMBL/GenBank/DDBJ whole genome shotgun (WGS) entry which is preliminary data.</text>
</comment>
<organism evidence="1 2">
    <name type="scientific">Microlunatus panaciterrae</name>
    <dbReference type="NCBI Taxonomy" id="400768"/>
    <lineage>
        <taxon>Bacteria</taxon>
        <taxon>Bacillati</taxon>
        <taxon>Actinomycetota</taxon>
        <taxon>Actinomycetes</taxon>
        <taxon>Propionibacteriales</taxon>
        <taxon>Propionibacteriaceae</taxon>
        <taxon>Microlunatus</taxon>
    </lineage>
</organism>
<dbReference type="Pfam" id="PF00300">
    <property type="entry name" value="His_Phos_1"/>
    <property type="match status" value="1"/>
</dbReference>
<dbReference type="Proteomes" id="UP000704762">
    <property type="component" value="Unassembled WGS sequence"/>
</dbReference>
<proteinExistence type="predicted"/>
<dbReference type="InterPro" id="IPR029033">
    <property type="entry name" value="His_PPase_superfam"/>
</dbReference>
<dbReference type="Gene3D" id="3.40.50.1240">
    <property type="entry name" value="Phosphoglycerate mutase-like"/>
    <property type="match status" value="1"/>
</dbReference>
<dbReference type="EMBL" id="JAFBCF010000001">
    <property type="protein sequence ID" value="MBM7799253.1"/>
    <property type="molecule type" value="Genomic_DNA"/>
</dbReference>
<reference evidence="1 2" key="1">
    <citation type="submission" date="2021-01" db="EMBL/GenBank/DDBJ databases">
        <title>Sequencing the genomes of 1000 actinobacteria strains.</title>
        <authorList>
            <person name="Klenk H.-P."/>
        </authorList>
    </citation>
    <scope>NUCLEOTIDE SEQUENCE [LARGE SCALE GENOMIC DNA]</scope>
    <source>
        <strain evidence="1 2">DSM 18662</strain>
    </source>
</reference>
<evidence type="ECO:0000313" key="1">
    <source>
        <dbReference type="EMBL" id="MBM7799253.1"/>
    </source>
</evidence>